<name>A0AAQ1RUS9_9FIRM</name>
<dbReference type="Proteomes" id="UP000474718">
    <property type="component" value="Unassembled WGS sequence"/>
</dbReference>
<sequence length="230" mass="26357">MHFGQNLQLLRKIRSGMTQEELAEKIGVSRQTVSKWELNAAYPEIEKVIELCALFSCSMDQLIREDMGVIDESYSDIRCEWVESFRYLQYAVVSADPEGDAIGHVTRWAEEIKIEAPRIIGWDFPTVSQEQINLFHMHGYAAALILEDGIALCEEGMEIVSQPRQQYVALTIRQPFTSPFHLIPNAFKVLLTYMKANGIKARYDKAVLSCFERVYTADGVEYMDVYVARE</sequence>
<dbReference type="SMART" id="SM00530">
    <property type="entry name" value="HTH_XRE"/>
    <property type="match status" value="1"/>
</dbReference>
<dbReference type="PROSITE" id="PS50943">
    <property type="entry name" value="HTH_CROC1"/>
    <property type="match status" value="1"/>
</dbReference>
<evidence type="ECO:0000313" key="5">
    <source>
        <dbReference type="Proteomes" id="UP000184089"/>
    </source>
</evidence>
<keyword evidence="1 4" id="KW-0238">DNA-binding</keyword>
<protein>
    <submittedName>
        <fullName evidence="4">DNA-binding transcriptional regulator, XRE-family HTH domain</fullName>
    </submittedName>
    <submittedName>
        <fullName evidence="3">Helix-turn-helix domain-containing protein</fullName>
    </submittedName>
</protein>
<dbReference type="EMBL" id="WWVX01000001">
    <property type="protein sequence ID" value="MZL68615.1"/>
    <property type="molecule type" value="Genomic_DNA"/>
</dbReference>
<keyword evidence="6" id="KW-1185">Reference proteome</keyword>
<dbReference type="CDD" id="cd00093">
    <property type="entry name" value="HTH_XRE"/>
    <property type="match status" value="1"/>
</dbReference>
<reference evidence="5" key="1">
    <citation type="submission" date="2016-11" db="EMBL/GenBank/DDBJ databases">
        <authorList>
            <person name="Jaros S."/>
            <person name="Januszkiewicz K."/>
            <person name="Wedrychowicz H."/>
        </authorList>
    </citation>
    <scope>NUCLEOTIDE SEQUENCE [LARGE SCALE GENOMIC DNA]</scope>
    <source>
        <strain evidence="5">DSM 4029</strain>
    </source>
</reference>
<proteinExistence type="predicted"/>
<evidence type="ECO:0000313" key="6">
    <source>
        <dbReference type="Proteomes" id="UP000474718"/>
    </source>
</evidence>
<gene>
    <name evidence="3" type="ORF">GT747_02335</name>
    <name evidence="4" type="ORF">SAMN05444424_0266</name>
</gene>
<dbReference type="InterPro" id="IPR001387">
    <property type="entry name" value="Cro/C1-type_HTH"/>
</dbReference>
<dbReference type="GO" id="GO:0003677">
    <property type="term" value="F:DNA binding"/>
    <property type="evidence" value="ECO:0007669"/>
    <property type="project" value="UniProtKB-KW"/>
</dbReference>
<dbReference type="EMBL" id="FQVY01000001">
    <property type="protein sequence ID" value="SHF66840.1"/>
    <property type="molecule type" value="Genomic_DNA"/>
</dbReference>
<accession>A0AAQ1RUS9</accession>
<feature type="domain" description="HTH cro/C1-type" evidence="2">
    <location>
        <begin position="7"/>
        <end position="62"/>
    </location>
</feature>
<dbReference type="Gene3D" id="1.10.260.40">
    <property type="entry name" value="lambda repressor-like DNA-binding domains"/>
    <property type="match status" value="1"/>
</dbReference>
<evidence type="ECO:0000313" key="4">
    <source>
        <dbReference type="EMBL" id="SHF66840.1"/>
    </source>
</evidence>
<reference evidence="4" key="2">
    <citation type="submission" date="2016-11" db="EMBL/GenBank/DDBJ databases">
        <authorList>
            <person name="Varghese N."/>
            <person name="Submissions S."/>
        </authorList>
    </citation>
    <scope>NUCLEOTIDE SEQUENCE</scope>
    <source>
        <strain evidence="4">DSM 4029</strain>
    </source>
</reference>
<evidence type="ECO:0000259" key="2">
    <source>
        <dbReference type="PROSITE" id="PS50943"/>
    </source>
</evidence>
<evidence type="ECO:0000256" key="1">
    <source>
        <dbReference type="ARBA" id="ARBA00023125"/>
    </source>
</evidence>
<dbReference type="Pfam" id="PF01381">
    <property type="entry name" value="HTH_3"/>
    <property type="match status" value="1"/>
</dbReference>
<evidence type="ECO:0000313" key="3">
    <source>
        <dbReference type="EMBL" id="MZL68615.1"/>
    </source>
</evidence>
<dbReference type="PANTHER" id="PTHR46558:SF13">
    <property type="entry name" value="HTH-TYPE TRANSCRIPTIONAL REGULATOR IMMR"/>
    <property type="match status" value="1"/>
</dbReference>
<dbReference type="SUPFAM" id="SSF47413">
    <property type="entry name" value="lambda repressor-like DNA-binding domains"/>
    <property type="match status" value="1"/>
</dbReference>
<dbReference type="PANTHER" id="PTHR46558">
    <property type="entry name" value="TRACRIPTIONAL REGULATORY PROTEIN-RELATED-RELATED"/>
    <property type="match status" value="1"/>
</dbReference>
<dbReference type="RefSeq" id="WP_044992444.1">
    <property type="nucleotide sequence ID" value="NZ_FQVY01000001.1"/>
</dbReference>
<comment type="caution">
    <text evidence="4">The sequence shown here is derived from an EMBL/GenBank/DDBJ whole genome shotgun (WGS) entry which is preliminary data.</text>
</comment>
<dbReference type="Proteomes" id="UP000184089">
    <property type="component" value="Unassembled WGS sequence"/>
</dbReference>
<dbReference type="InterPro" id="IPR010982">
    <property type="entry name" value="Lambda_DNA-bd_dom_sf"/>
</dbReference>
<organism evidence="4 5">
    <name type="scientific">Bittarella massiliensis</name>
    <name type="common">ex Durand et al. 2017</name>
    <dbReference type="NCBI Taxonomy" id="1720313"/>
    <lineage>
        <taxon>Bacteria</taxon>
        <taxon>Bacillati</taxon>
        <taxon>Bacillota</taxon>
        <taxon>Clostridia</taxon>
        <taxon>Eubacteriales</taxon>
        <taxon>Oscillospiraceae</taxon>
        <taxon>Bittarella (ex Durand et al. 2017)</taxon>
    </lineage>
</organism>
<reference evidence="3 6" key="3">
    <citation type="journal article" date="2019" name="Nat. Med.">
        <title>A library of human gut bacterial isolates paired with longitudinal multiomics data enables mechanistic microbiome research.</title>
        <authorList>
            <person name="Poyet M."/>
            <person name="Groussin M."/>
            <person name="Gibbons S.M."/>
            <person name="Avila-Pacheco J."/>
            <person name="Jiang X."/>
            <person name="Kearney S.M."/>
            <person name="Perrotta A.R."/>
            <person name="Berdy B."/>
            <person name="Zhao S."/>
            <person name="Lieberman T.D."/>
            <person name="Swanson P.K."/>
            <person name="Smith M."/>
            <person name="Roesemann S."/>
            <person name="Alexander J.E."/>
            <person name="Rich S.A."/>
            <person name="Livny J."/>
            <person name="Vlamakis H."/>
            <person name="Clish C."/>
            <person name="Bullock K."/>
            <person name="Deik A."/>
            <person name="Scott J."/>
            <person name="Pierce K.A."/>
            <person name="Xavier R.J."/>
            <person name="Alm E.J."/>
        </authorList>
    </citation>
    <scope>NUCLEOTIDE SEQUENCE [LARGE SCALE GENOMIC DNA]</scope>
    <source>
        <strain evidence="3 6">BIOML-A2</strain>
    </source>
</reference>
<dbReference type="AlphaFoldDB" id="A0AAQ1RUS9"/>